<dbReference type="Proteomes" id="UP000315496">
    <property type="component" value="Chromosome 5"/>
</dbReference>
<dbReference type="EMBL" id="VDLU01000005">
    <property type="protein sequence ID" value="TNJ26637.1"/>
    <property type="molecule type" value="Genomic_DNA"/>
</dbReference>
<gene>
    <name evidence="2" type="ORF">GMRT_11311</name>
</gene>
<feature type="domain" description="PX" evidence="1">
    <location>
        <begin position="111"/>
        <end position="230"/>
    </location>
</feature>
<dbReference type="GO" id="GO:0035091">
    <property type="term" value="F:phosphatidylinositol binding"/>
    <property type="evidence" value="ECO:0007669"/>
    <property type="project" value="InterPro"/>
</dbReference>
<evidence type="ECO:0000259" key="1">
    <source>
        <dbReference type="PROSITE" id="PS50195"/>
    </source>
</evidence>
<comment type="caution">
    <text evidence="2">The sequence shown here is derived from an EMBL/GenBank/DDBJ whole genome shotgun (WGS) entry which is preliminary data.</text>
</comment>
<dbReference type="SMART" id="SM00312">
    <property type="entry name" value="PX"/>
    <property type="match status" value="1"/>
</dbReference>
<reference evidence="2 3" key="1">
    <citation type="submission" date="2019-05" db="EMBL/GenBank/DDBJ databases">
        <title>The compact genome of Giardia muris reveals important steps in the evolution of intestinal protozoan parasites.</title>
        <authorList>
            <person name="Xu F."/>
            <person name="Jimenez-Gonzalez A."/>
            <person name="Einarsson E."/>
            <person name="Astvaldsson A."/>
            <person name="Peirasmaki D."/>
            <person name="Eckmann L."/>
            <person name="Andersson J.O."/>
            <person name="Svard S.G."/>
            <person name="Jerlstrom-Hultqvist J."/>
        </authorList>
    </citation>
    <scope>NUCLEOTIDE SEQUENCE [LARGE SCALE GENOMIC DNA]</scope>
    <source>
        <strain evidence="2 3">Roberts-Thomson</strain>
    </source>
</reference>
<organism evidence="2 3">
    <name type="scientific">Giardia muris</name>
    <dbReference type="NCBI Taxonomy" id="5742"/>
    <lineage>
        <taxon>Eukaryota</taxon>
        <taxon>Metamonada</taxon>
        <taxon>Diplomonadida</taxon>
        <taxon>Hexamitidae</taxon>
        <taxon>Giardiinae</taxon>
        <taxon>Giardia</taxon>
    </lineage>
</organism>
<dbReference type="PROSITE" id="PS50195">
    <property type="entry name" value="PX"/>
    <property type="match status" value="1"/>
</dbReference>
<dbReference type="InterPro" id="IPR036871">
    <property type="entry name" value="PX_dom_sf"/>
</dbReference>
<dbReference type="InterPro" id="IPR001683">
    <property type="entry name" value="PX_dom"/>
</dbReference>
<dbReference type="OrthoDB" id="10064318at2759"/>
<sequence length="237" mass="26750">MNLRRQLGCLQAYPKEQAEIQSLLDDLQGLHDAGLIGEYDYAASLQLLKHATDHLLQVDLLTQRAEQSLSLAEGMSRQVALLASASGSGDAEADAWGAKHTFQPFGDPISHITAIVVDRPTRVTADGQTFTRYRIVVRSEMPGARRYFVTHKRFNDFRALHGLLSGGIVRRRGLPNLPPYRTVFQGSFDPLFVEDRRKRLVDYLRALSADPLIVRSREFQEFLFGDAHWRPVEQGYS</sequence>
<proteinExistence type="predicted"/>
<dbReference type="AlphaFoldDB" id="A0A4Z1T140"/>
<dbReference type="VEuPathDB" id="GiardiaDB:GMRT_11311"/>
<evidence type="ECO:0000313" key="2">
    <source>
        <dbReference type="EMBL" id="TNJ26637.1"/>
    </source>
</evidence>
<evidence type="ECO:0000313" key="3">
    <source>
        <dbReference type="Proteomes" id="UP000315496"/>
    </source>
</evidence>
<dbReference type="Pfam" id="PF00787">
    <property type="entry name" value="PX"/>
    <property type="match status" value="1"/>
</dbReference>
<keyword evidence="3" id="KW-1185">Reference proteome</keyword>
<dbReference type="SUPFAM" id="SSF64268">
    <property type="entry name" value="PX domain"/>
    <property type="match status" value="1"/>
</dbReference>
<dbReference type="CDD" id="cd06093">
    <property type="entry name" value="PX_domain"/>
    <property type="match status" value="1"/>
</dbReference>
<dbReference type="Gene3D" id="3.30.1520.10">
    <property type="entry name" value="Phox-like domain"/>
    <property type="match status" value="1"/>
</dbReference>
<accession>A0A4Z1T140</accession>
<protein>
    <submittedName>
        <fullName evidence="2">PX domain-containing protein</fullName>
    </submittedName>
</protein>
<name>A0A4Z1T140_GIAMU</name>